<organism evidence="2 3">
    <name type="scientific">Allacma fusca</name>
    <dbReference type="NCBI Taxonomy" id="39272"/>
    <lineage>
        <taxon>Eukaryota</taxon>
        <taxon>Metazoa</taxon>
        <taxon>Ecdysozoa</taxon>
        <taxon>Arthropoda</taxon>
        <taxon>Hexapoda</taxon>
        <taxon>Collembola</taxon>
        <taxon>Symphypleona</taxon>
        <taxon>Sminthuridae</taxon>
        <taxon>Allacma</taxon>
    </lineage>
</organism>
<dbReference type="Proteomes" id="UP000708208">
    <property type="component" value="Unassembled WGS sequence"/>
</dbReference>
<evidence type="ECO:0000313" key="2">
    <source>
        <dbReference type="EMBL" id="CAG7728585.1"/>
    </source>
</evidence>
<feature type="region of interest" description="Disordered" evidence="1">
    <location>
        <begin position="1"/>
        <end position="25"/>
    </location>
</feature>
<dbReference type="EMBL" id="CAJVCH010165186">
    <property type="protein sequence ID" value="CAG7728585.1"/>
    <property type="molecule type" value="Genomic_DNA"/>
</dbReference>
<evidence type="ECO:0000313" key="3">
    <source>
        <dbReference type="Proteomes" id="UP000708208"/>
    </source>
</evidence>
<dbReference type="AlphaFoldDB" id="A0A8J2P1M3"/>
<comment type="caution">
    <text evidence="2">The sequence shown here is derived from an EMBL/GenBank/DDBJ whole genome shotgun (WGS) entry which is preliminary data.</text>
</comment>
<evidence type="ECO:0000256" key="1">
    <source>
        <dbReference type="SAM" id="MobiDB-lite"/>
    </source>
</evidence>
<sequence>MEDSLDNLFPELSAPTPPDPGPPSFPLDLCPWNSHSSMIVIPPNAPSRLRLLGLYLNCCRGSVEPDFAQDLIKVFV</sequence>
<name>A0A8J2P1M3_9HEXA</name>
<proteinExistence type="predicted"/>
<keyword evidence="3" id="KW-1185">Reference proteome</keyword>
<protein>
    <submittedName>
        <fullName evidence="2">Uncharacterized protein</fullName>
    </submittedName>
</protein>
<gene>
    <name evidence="2" type="ORF">AFUS01_LOCUS17352</name>
</gene>
<reference evidence="2" key="1">
    <citation type="submission" date="2021-06" db="EMBL/GenBank/DDBJ databases">
        <authorList>
            <person name="Hodson N. C."/>
            <person name="Mongue J. A."/>
            <person name="Jaron S. K."/>
        </authorList>
    </citation>
    <scope>NUCLEOTIDE SEQUENCE</scope>
</reference>
<accession>A0A8J2P1M3</accession>
<feature type="compositionally biased region" description="Pro residues" evidence="1">
    <location>
        <begin position="15"/>
        <end position="25"/>
    </location>
</feature>